<dbReference type="Gene3D" id="3.20.20.80">
    <property type="entry name" value="Glycosidases"/>
    <property type="match status" value="1"/>
</dbReference>
<evidence type="ECO:0000313" key="7">
    <source>
        <dbReference type="EnsemblPlants" id="OB12G17890.1"/>
    </source>
</evidence>
<keyword evidence="8" id="KW-1185">Reference proteome</keyword>
<dbReference type="InterPro" id="IPR001944">
    <property type="entry name" value="Glycoside_Hdrlase_35"/>
</dbReference>
<comment type="catalytic activity">
    <reaction evidence="1">
        <text>Hydrolysis of terminal non-reducing beta-D-galactose residues in beta-D-galactosides.</text>
        <dbReference type="EC" id="3.2.1.23"/>
    </reaction>
</comment>
<reference evidence="7" key="2">
    <citation type="submission" date="2013-04" db="UniProtKB">
        <authorList>
            <consortium name="EnsemblPlants"/>
        </authorList>
    </citation>
    <scope>IDENTIFICATION</scope>
</reference>
<dbReference type="SUPFAM" id="SSF51445">
    <property type="entry name" value="(Trans)glycosidases"/>
    <property type="match status" value="1"/>
</dbReference>
<dbReference type="AlphaFoldDB" id="J3NCT1"/>
<organism evidence="7">
    <name type="scientific">Oryza brachyantha</name>
    <name type="common">malo sina</name>
    <dbReference type="NCBI Taxonomy" id="4533"/>
    <lineage>
        <taxon>Eukaryota</taxon>
        <taxon>Viridiplantae</taxon>
        <taxon>Streptophyta</taxon>
        <taxon>Embryophyta</taxon>
        <taxon>Tracheophyta</taxon>
        <taxon>Spermatophyta</taxon>
        <taxon>Magnoliopsida</taxon>
        <taxon>Liliopsida</taxon>
        <taxon>Poales</taxon>
        <taxon>Poaceae</taxon>
        <taxon>BOP clade</taxon>
        <taxon>Oryzoideae</taxon>
        <taxon>Oryzeae</taxon>
        <taxon>Oryzinae</taxon>
        <taxon>Oryza</taxon>
    </lineage>
</organism>
<dbReference type="GO" id="GO:0004565">
    <property type="term" value="F:beta-galactosidase activity"/>
    <property type="evidence" value="ECO:0007669"/>
    <property type="project" value="UniProtKB-EC"/>
</dbReference>
<evidence type="ECO:0000256" key="4">
    <source>
        <dbReference type="ARBA" id="ARBA00012756"/>
    </source>
</evidence>
<reference evidence="7" key="1">
    <citation type="journal article" date="2013" name="Nat. Commun.">
        <title>Whole-genome sequencing of Oryza brachyantha reveals mechanisms underlying Oryza genome evolution.</title>
        <authorList>
            <person name="Chen J."/>
            <person name="Huang Q."/>
            <person name="Gao D."/>
            <person name="Wang J."/>
            <person name="Lang Y."/>
            <person name="Liu T."/>
            <person name="Li B."/>
            <person name="Bai Z."/>
            <person name="Luis Goicoechea J."/>
            <person name="Liang C."/>
            <person name="Chen C."/>
            <person name="Zhang W."/>
            <person name="Sun S."/>
            <person name="Liao Y."/>
            <person name="Zhang X."/>
            <person name="Yang L."/>
            <person name="Song C."/>
            <person name="Wang M."/>
            <person name="Shi J."/>
            <person name="Liu G."/>
            <person name="Liu J."/>
            <person name="Zhou H."/>
            <person name="Zhou W."/>
            <person name="Yu Q."/>
            <person name="An N."/>
            <person name="Chen Y."/>
            <person name="Cai Q."/>
            <person name="Wang B."/>
            <person name="Liu B."/>
            <person name="Min J."/>
            <person name="Huang Y."/>
            <person name="Wu H."/>
            <person name="Li Z."/>
            <person name="Zhang Y."/>
            <person name="Yin Y."/>
            <person name="Song W."/>
            <person name="Jiang J."/>
            <person name="Jackson S.A."/>
            <person name="Wing R.A."/>
            <person name="Wang J."/>
            <person name="Chen M."/>
        </authorList>
    </citation>
    <scope>NUCLEOTIDE SEQUENCE [LARGE SCALE GENOMIC DNA]</scope>
    <source>
        <strain evidence="7">cv. IRGC 101232</strain>
    </source>
</reference>
<comment type="similarity">
    <text evidence="3">Belongs to the glycosyl hydrolase 35 family.</text>
</comment>
<dbReference type="GO" id="GO:0005576">
    <property type="term" value="C:extracellular region"/>
    <property type="evidence" value="ECO:0007669"/>
    <property type="project" value="UniProtKB-SubCell"/>
</dbReference>
<dbReference type="OMA" id="WQEENEY"/>
<dbReference type="PANTHER" id="PTHR23421">
    <property type="entry name" value="BETA-GALACTOSIDASE RELATED"/>
    <property type="match status" value="1"/>
</dbReference>
<dbReference type="eggNOG" id="KOG0496">
    <property type="taxonomic scope" value="Eukaryota"/>
</dbReference>
<evidence type="ECO:0000313" key="8">
    <source>
        <dbReference type="Proteomes" id="UP000006038"/>
    </source>
</evidence>
<protein>
    <recommendedName>
        <fullName evidence="4">beta-galactosidase</fullName>
        <ecNumber evidence="4">3.2.1.23</ecNumber>
    </recommendedName>
</protein>
<name>J3NCT1_ORYBR</name>
<evidence type="ECO:0000256" key="1">
    <source>
        <dbReference type="ARBA" id="ARBA00001412"/>
    </source>
</evidence>
<dbReference type="Proteomes" id="UP000006038">
    <property type="component" value="Chromosome 12"/>
</dbReference>
<dbReference type="EnsemblPlants" id="OB12G17890.1">
    <property type="protein sequence ID" value="OB12G17890.1"/>
    <property type="gene ID" value="OB12G17890"/>
</dbReference>
<evidence type="ECO:0000256" key="5">
    <source>
        <dbReference type="ARBA" id="ARBA00022525"/>
    </source>
</evidence>
<keyword evidence="5" id="KW-0964">Secreted</keyword>
<proteinExistence type="inferred from homology"/>
<evidence type="ECO:0000256" key="2">
    <source>
        <dbReference type="ARBA" id="ARBA00004613"/>
    </source>
</evidence>
<dbReference type="InterPro" id="IPR017853">
    <property type="entry name" value="GH"/>
</dbReference>
<dbReference type="HOGENOM" id="CLU_1761571_0_0_1"/>
<feature type="domain" description="Glycoside hydrolase 35 catalytic" evidence="6">
    <location>
        <begin position="6"/>
        <end position="133"/>
    </location>
</feature>
<accession>J3NCT1</accession>
<comment type="subcellular location">
    <subcellularLocation>
        <location evidence="2">Secreted</location>
    </subcellularLocation>
</comment>
<evidence type="ECO:0000259" key="6">
    <source>
        <dbReference type="Pfam" id="PF01301"/>
    </source>
</evidence>
<dbReference type="Gramene" id="OB12G17890.1">
    <property type="protein sequence ID" value="OB12G17890.1"/>
    <property type="gene ID" value="OB12G17890"/>
</dbReference>
<dbReference type="Pfam" id="PF01301">
    <property type="entry name" value="Glyco_hydro_35"/>
    <property type="match status" value="1"/>
</dbReference>
<dbReference type="EC" id="3.2.1.23" evidence="4"/>
<sequence length="148" mass="17065">MELQWFPVWLHDIPGIEFRTDNEPFKAEMQTLVTKVVTLMKEEKLYSWQGGPIILQQVFNPFSDVISQLKTYGNILGNFGQAGERYMLWTAQMAIGLDTGIPWIDTCNAFYCDGFKPNSYNKLTIWTEDWDGWNTFMFTGISPSVMAV</sequence>
<dbReference type="InterPro" id="IPR031330">
    <property type="entry name" value="Gly_Hdrlase_35_cat"/>
</dbReference>
<dbReference type="STRING" id="4533.J3NCT1"/>
<evidence type="ECO:0000256" key="3">
    <source>
        <dbReference type="ARBA" id="ARBA00009809"/>
    </source>
</evidence>
<dbReference type="GO" id="GO:0005975">
    <property type="term" value="P:carbohydrate metabolic process"/>
    <property type="evidence" value="ECO:0007669"/>
    <property type="project" value="InterPro"/>
</dbReference>